<sequence>MGYNVIDLINKSINIAIRKKDIYESIGQIKCDIPFIETMSKVLAKEISNSINYYEELKSAVSESNTEEIDFYIYDKMSFLIDEFNKKICATDINNIKEYLKFSLNLERDAKSLLMDIQGRFLRDASDINTKTYKTLSDMIINKEKLVTSLEKIVK</sequence>
<evidence type="ECO:0000313" key="1">
    <source>
        <dbReference type="EMBL" id="MEF2112432.1"/>
    </source>
</evidence>
<gene>
    <name evidence="1" type="ORF">SJI18_08940</name>
</gene>
<accession>A0ABU7UP96</accession>
<comment type="caution">
    <text evidence="1">The sequence shown here is derived from an EMBL/GenBank/DDBJ whole genome shotgun (WGS) entry which is preliminary data.</text>
</comment>
<organism evidence="1 2">
    <name type="scientific">Clostridium frigoriphilum</name>
    <dbReference type="NCBI Taxonomy" id="443253"/>
    <lineage>
        <taxon>Bacteria</taxon>
        <taxon>Bacillati</taxon>
        <taxon>Bacillota</taxon>
        <taxon>Clostridia</taxon>
        <taxon>Eubacteriales</taxon>
        <taxon>Clostridiaceae</taxon>
        <taxon>Clostridium</taxon>
    </lineage>
</organism>
<evidence type="ECO:0000313" key="2">
    <source>
        <dbReference type="Proteomes" id="UP001498469"/>
    </source>
</evidence>
<reference evidence="1 2" key="1">
    <citation type="submission" date="2023-11" db="EMBL/GenBank/DDBJ databases">
        <title>Draft genome sequence of a psychrophilic Clostridium strain from permafrost water brine.</title>
        <authorList>
            <person name="Shcherbakova V.A."/>
            <person name="Trubitsyn V.E."/>
            <person name="Zakharyuk A.G."/>
        </authorList>
    </citation>
    <scope>NUCLEOTIDE SEQUENCE [LARGE SCALE GENOMIC DNA]</scope>
    <source>
        <strain evidence="1 2">14F</strain>
    </source>
</reference>
<proteinExistence type="predicted"/>
<dbReference type="RefSeq" id="WP_216250611.1">
    <property type="nucleotide sequence ID" value="NZ_JAZHFS010000007.1"/>
</dbReference>
<evidence type="ECO:0008006" key="3">
    <source>
        <dbReference type="Google" id="ProtNLM"/>
    </source>
</evidence>
<name>A0ABU7UP96_9CLOT</name>
<keyword evidence="2" id="KW-1185">Reference proteome</keyword>
<protein>
    <recommendedName>
        <fullName evidence="3">DUF2383 domain-containing protein</fullName>
    </recommendedName>
</protein>
<dbReference type="Proteomes" id="UP001498469">
    <property type="component" value="Unassembled WGS sequence"/>
</dbReference>
<dbReference type="EMBL" id="JAZHFS010000007">
    <property type="protein sequence ID" value="MEF2112432.1"/>
    <property type="molecule type" value="Genomic_DNA"/>
</dbReference>